<feature type="transmembrane region" description="Helical" evidence="6">
    <location>
        <begin position="141"/>
        <end position="162"/>
    </location>
</feature>
<dbReference type="PANTHER" id="PTHR48021">
    <property type="match status" value="1"/>
</dbReference>
<gene>
    <name evidence="8" type="primary">LOC117207108</name>
</gene>
<feature type="transmembrane region" description="Helical" evidence="6">
    <location>
        <begin position="174"/>
        <end position="192"/>
    </location>
</feature>
<dbReference type="PANTHER" id="PTHR48021:SF1">
    <property type="entry name" value="GH07001P-RELATED"/>
    <property type="match status" value="1"/>
</dbReference>
<feature type="transmembrane region" description="Helical" evidence="6">
    <location>
        <begin position="86"/>
        <end position="108"/>
    </location>
</feature>
<dbReference type="Pfam" id="PF00083">
    <property type="entry name" value="Sugar_tr"/>
    <property type="match status" value="2"/>
</dbReference>
<dbReference type="KEGG" id="bbif:117207108"/>
<accession>A0A6P8M4S4</accession>
<evidence type="ECO:0000256" key="1">
    <source>
        <dbReference type="ARBA" id="ARBA00004141"/>
    </source>
</evidence>
<feature type="transmembrane region" description="Helical" evidence="6">
    <location>
        <begin position="681"/>
        <end position="701"/>
    </location>
</feature>
<feature type="compositionally biased region" description="Polar residues" evidence="5">
    <location>
        <begin position="577"/>
        <end position="590"/>
    </location>
</feature>
<evidence type="ECO:0000313" key="7">
    <source>
        <dbReference type="Proteomes" id="UP000515164"/>
    </source>
</evidence>
<dbReference type="GO" id="GO:0022857">
    <property type="term" value="F:transmembrane transporter activity"/>
    <property type="evidence" value="ECO:0007669"/>
    <property type="project" value="InterPro"/>
</dbReference>
<dbReference type="InterPro" id="IPR005828">
    <property type="entry name" value="MFS_sugar_transport-like"/>
</dbReference>
<evidence type="ECO:0000256" key="3">
    <source>
        <dbReference type="ARBA" id="ARBA00022989"/>
    </source>
</evidence>
<proteinExistence type="predicted"/>
<feature type="region of interest" description="Disordered" evidence="5">
    <location>
        <begin position="266"/>
        <end position="356"/>
    </location>
</feature>
<feature type="transmembrane region" description="Helical" evidence="6">
    <location>
        <begin position="779"/>
        <end position="796"/>
    </location>
</feature>
<dbReference type="AlphaFoldDB" id="A0A6P8M4S4"/>
<feature type="compositionally biased region" description="Basic and acidic residues" evidence="5">
    <location>
        <begin position="420"/>
        <end position="434"/>
    </location>
</feature>
<feature type="transmembrane region" description="Helical" evidence="6">
    <location>
        <begin position="753"/>
        <end position="772"/>
    </location>
</feature>
<dbReference type="Proteomes" id="UP000515164">
    <property type="component" value="Unplaced"/>
</dbReference>
<reference evidence="8" key="1">
    <citation type="submission" date="2025-08" db="UniProtKB">
        <authorList>
            <consortium name="RefSeq"/>
        </authorList>
    </citation>
    <scope>IDENTIFICATION</scope>
    <source>
        <tissue evidence="8">Muscle</tissue>
    </source>
</reference>
<protein>
    <submittedName>
        <fullName evidence="8">Uncharacterized protein LOC117207108</fullName>
    </submittedName>
</protein>
<dbReference type="RefSeq" id="XP_033302878.1">
    <property type="nucleotide sequence ID" value="XM_033446987.1"/>
</dbReference>
<sequence>MSQRRTGPTISPQHSPEGGGSDPDGLFFLWECHSFCGEQRRRLLACIAGTITMCLVGTVYGWTNSTFLPLTTGIGDVPLRLTNDEYSWSVSLTVLSSMIGSLLAAHLADRIGRKYCLIACSITFTLGWLHMYFATSVRMLYFARGILGIGVGIARTINPMFLSEVADIKLRGRLGTLIATNVYFGSLVTYIQGLALTYTSHLLTIVGISAISILPLLYIRETPYFLVAKGKKEQACKSIAYYKGIEYPDQVRVELRALRAEARYGLHQQSRRDLPPPFNINLPASSNDDDPPPYDTLFPPQSITDLPPPYTSNLPSQSIRETHSDPTREVVGTEATSDLNLPSSSDSHSQSITSVHSKFKCEVRKQATGELRVEYSRVSHGQQLQTTRELHSQSASDLHRPPTSQIHPDPTCEIHQASTSEKHPEATSEIHPETTSEILPETTNDIHRPSTSQINRPTTSEIPPEITREIHPEATGEIHPETISGKHQEATSETHPETTSEIHPETTSEIHPETTSEIHPEATSEIHPETTREIHPETTSEIHPEATSEIHPETTREIHPETTREIHPETTREIHRPSTSQIHRPSTSQILPERRSELHSQARSDLRTPTRVDSRTSMDIPGPYMDLTKYTCLEKLRAILQRPNRKALFIMLGLIMAQHLNGNFTATQYVQDIISRNATSISGYSVMIFMELIRLLSGYLIALRVDSCGRRKLLIVSATGTIYISFLLTFYFYSAKRRSIDSAMSFLPIFHFLSHQVVFHIGLGVLPNVFLCDLFPTKLIGFVGAIVVIFDGIIGFTASKLTQVITDNIGVFENYVFFWISCLIALAMMFLWVPETGGKTYREIEELLLGENFNSLNEEISTNERDTRRI</sequence>
<keyword evidence="7" id="KW-1185">Reference proteome</keyword>
<dbReference type="GeneID" id="117207108"/>
<dbReference type="SUPFAM" id="SSF103473">
    <property type="entry name" value="MFS general substrate transporter"/>
    <property type="match status" value="1"/>
</dbReference>
<keyword evidence="4 6" id="KW-0472">Membrane</keyword>
<feature type="transmembrane region" description="Helical" evidence="6">
    <location>
        <begin position="647"/>
        <end position="669"/>
    </location>
</feature>
<keyword evidence="2 6" id="KW-0812">Transmembrane</keyword>
<feature type="compositionally biased region" description="Basic and acidic residues" evidence="5">
    <location>
        <begin position="483"/>
        <end position="576"/>
    </location>
</feature>
<dbReference type="InterPro" id="IPR036259">
    <property type="entry name" value="MFS_trans_sf"/>
</dbReference>
<evidence type="ECO:0000256" key="6">
    <source>
        <dbReference type="SAM" id="Phobius"/>
    </source>
</evidence>
<name>A0A6P8M4S4_9HYME</name>
<feature type="region of interest" description="Disordered" evidence="5">
    <location>
        <begin position="483"/>
        <end position="619"/>
    </location>
</feature>
<evidence type="ECO:0000256" key="5">
    <source>
        <dbReference type="SAM" id="MobiDB-lite"/>
    </source>
</evidence>
<feature type="transmembrane region" description="Helical" evidence="6">
    <location>
        <begin position="713"/>
        <end position="733"/>
    </location>
</feature>
<feature type="compositionally biased region" description="Basic and acidic residues" evidence="5">
    <location>
        <begin position="592"/>
        <end position="616"/>
    </location>
</feature>
<keyword evidence="3 6" id="KW-1133">Transmembrane helix</keyword>
<feature type="transmembrane region" description="Helical" evidence="6">
    <location>
        <begin position="43"/>
        <end position="62"/>
    </location>
</feature>
<dbReference type="InterPro" id="IPR005829">
    <property type="entry name" value="Sugar_transporter_CS"/>
</dbReference>
<dbReference type="InterPro" id="IPR050549">
    <property type="entry name" value="MFS_Trehalose_Transporter"/>
</dbReference>
<feature type="compositionally biased region" description="Polar residues" evidence="5">
    <location>
        <begin position="435"/>
        <end position="460"/>
    </location>
</feature>
<feature type="region of interest" description="Disordered" evidence="5">
    <location>
        <begin position="416"/>
        <end position="460"/>
    </location>
</feature>
<organism evidence="7 8">
    <name type="scientific">Bombus bifarius</name>
    <dbReference type="NCBI Taxonomy" id="103933"/>
    <lineage>
        <taxon>Eukaryota</taxon>
        <taxon>Metazoa</taxon>
        <taxon>Ecdysozoa</taxon>
        <taxon>Arthropoda</taxon>
        <taxon>Hexapoda</taxon>
        <taxon>Insecta</taxon>
        <taxon>Pterygota</taxon>
        <taxon>Neoptera</taxon>
        <taxon>Endopterygota</taxon>
        <taxon>Hymenoptera</taxon>
        <taxon>Apocrita</taxon>
        <taxon>Aculeata</taxon>
        <taxon>Apoidea</taxon>
        <taxon>Anthophila</taxon>
        <taxon>Apidae</taxon>
        <taxon>Bombus</taxon>
        <taxon>Pyrobombus</taxon>
    </lineage>
</organism>
<feature type="compositionally biased region" description="Low complexity" evidence="5">
    <location>
        <begin position="336"/>
        <end position="356"/>
    </location>
</feature>
<dbReference type="PROSITE" id="PS00217">
    <property type="entry name" value="SUGAR_TRANSPORT_2"/>
    <property type="match status" value="1"/>
</dbReference>
<evidence type="ECO:0000256" key="2">
    <source>
        <dbReference type="ARBA" id="ARBA00022692"/>
    </source>
</evidence>
<feature type="transmembrane region" description="Helical" evidence="6">
    <location>
        <begin position="198"/>
        <end position="219"/>
    </location>
</feature>
<evidence type="ECO:0000256" key="4">
    <source>
        <dbReference type="ARBA" id="ARBA00023136"/>
    </source>
</evidence>
<feature type="transmembrane region" description="Helical" evidence="6">
    <location>
        <begin position="115"/>
        <end position="135"/>
    </location>
</feature>
<dbReference type="Gene3D" id="1.20.1250.20">
    <property type="entry name" value="MFS general substrate transporter like domains"/>
    <property type="match status" value="2"/>
</dbReference>
<comment type="subcellular location">
    <subcellularLocation>
        <location evidence="1">Membrane</location>
        <topology evidence="1">Multi-pass membrane protein</topology>
    </subcellularLocation>
</comment>
<feature type="transmembrane region" description="Helical" evidence="6">
    <location>
        <begin position="816"/>
        <end position="833"/>
    </location>
</feature>
<evidence type="ECO:0000313" key="8">
    <source>
        <dbReference type="RefSeq" id="XP_033302878.1"/>
    </source>
</evidence>
<dbReference type="GO" id="GO:0016020">
    <property type="term" value="C:membrane"/>
    <property type="evidence" value="ECO:0007669"/>
    <property type="project" value="UniProtKB-SubCell"/>
</dbReference>